<keyword evidence="7 8" id="KW-0472">Membrane</keyword>
<evidence type="ECO:0000256" key="4">
    <source>
        <dbReference type="ARBA" id="ARBA00022692"/>
    </source>
</evidence>
<evidence type="ECO:0000256" key="5">
    <source>
        <dbReference type="ARBA" id="ARBA00022989"/>
    </source>
</evidence>
<dbReference type="PROSITE" id="PS50920">
    <property type="entry name" value="SOLCAR"/>
    <property type="match status" value="3"/>
</dbReference>
<dbReference type="Pfam" id="PF00153">
    <property type="entry name" value="Mito_carr"/>
    <property type="match status" value="3"/>
</dbReference>
<protein>
    <submittedName>
        <fullName evidence="11">Mitochondrial carrier domain-containing protein</fullName>
    </submittedName>
</protein>
<proteinExistence type="inferred from homology"/>
<keyword evidence="4 8" id="KW-0812">Transmembrane</keyword>
<evidence type="ECO:0000313" key="11">
    <source>
        <dbReference type="EMBL" id="KAI9277134.1"/>
    </source>
</evidence>
<dbReference type="GO" id="GO:0005381">
    <property type="term" value="F:iron ion transmembrane transporter activity"/>
    <property type="evidence" value="ECO:0007669"/>
    <property type="project" value="UniProtKB-ARBA"/>
</dbReference>
<evidence type="ECO:0000256" key="1">
    <source>
        <dbReference type="ARBA" id="ARBA00004225"/>
    </source>
</evidence>
<dbReference type="GO" id="GO:0031966">
    <property type="term" value="C:mitochondrial membrane"/>
    <property type="evidence" value="ECO:0007669"/>
    <property type="project" value="UniProtKB-SubCell"/>
</dbReference>
<dbReference type="Proteomes" id="UP001209540">
    <property type="component" value="Unassembled WGS sequence"/>
</dbReference>
<sequence length="305" mass="34047">MDTYYLFASSVAALTARVITHPIDTIKTRLQVRSSTGHEYQQLKQVILPPDQLTTNKFTGALRSLYRGLPVTLLFSVPALSVYLTCYETTKAQLALRGGLFARDDIFNHLASGCLAEVAAGLLFTPMEVMKNQLQTQTEVSSSTTNTTATSLAKRIWKTEGIKGFFRGYWMGLAVFVPHTMTYFAVYEQCKLAYARHYDIDHQGDSAQLPMGAYLLCSGVASTMGIMLSTPLDIVKTRWQISAAEQGAAFRLGPVDIVRRMWKHEGRWRAFTRGLVARIAWGIPTTAISMTVFEALKDWRANQNL</sequence>
<dbReference type="SUPFAM" id="SSF103506">
    <property type="entry name" value="Mitochondrial carrier"/>
    <property type="match status" value="1"/>
</dbReference>
<evidence type="ECO:0000256" key="9">
    <source>
        <dbReference type="RuleBase" id="RU000488"/>
    </source>
</evidence>
<accession>A0AAD5KBM2</accession>
<organism evidence="11 12">
    <name type="scientific">Phascolomyces articulosus</name>
    <dbReference type="NCBI Taxonomy" id="60185"/>
    <lineage>
        <taxon>Eukaryota</taxon>
        <taxon>Fungi</taxon>
        <taxon>Fungi incertae sedis</taxon>
        <taxon>Mucoromycota</taxon>
        <taxon>Mucoromycotina</taxon>
        <taxon>Mucoromycetes</taxon>
        <taxon>Mucorales</taxon>
        <taxon>Lichtheimiaceae</taxon>
        <taxon>Phascolomyces</taxon>
    </lineage>
</organism>
<name>A0AAD5KBM2_9FUNG</name>
<feature type="repeat" description="Solcar" evidence="8">
    <location>
        <begin position="1"/>
        <end position="93"/>
    </location>
</feature>
<evidence type="ECO:0000256" key="6">
    <source>
        <dbReference type="ARBA" id="ARBA00023128"/>
    </source>
</evidence>
<keyword evidence="12" id="KW-1185">Reference proteome</keyword>
<dbReference type="AlphaFoldDB" id="A0AAD5KBM2"/>
<comment type="similarity">
    <text evidence="2 9">Belongs to the mitochondrial carrier (TC 2.A.29) family.</text>
</comment>
<feature type="transmembrane region" description="Helical" evidence="10">
    <location>
        <begin position="207"/>
        <end position="228"/>
    </location>
</feature>
<evidence type="ECO:0000256" key="2">
    <source>
        <dbReference type="ARBA" id="ARBA00006375"/>
    </source>
</evidence>
<evidence type="ECO:0000313" key="12">
    <source>
        <dbReference type="Proteomes" id="UP001209540"/>
    </source>
</evidence>
<reference evidence="11" key="1">
    <citation type="journal article" date="2022" name="IScience">
        <title>Evolution of zygomycete secretomes and the origins of terrestrial fungal ecologies.</title>
        <authorList>
            <person name="Chang Y."/>
            <person name="Wang Y."/>
            <person name="Mondo S."/>
            <person name="Ahrendt S."/>
            <person name="Andreopoulos W."/>
            <person name="Barry K."/>
            <person name="Beard J."/>
            <person name="Benny G.L."/>
            <person name="Blankenship S."/>
            <person name="Bonito G."/>
            <person name="Cuomo C."/>
            <person name="Desiro A."/>
            <person name="Gervers K.A."/>
            <person name="Hundley H."/>
            <person name="Kuo A."/>
            <person name="LaButti K."/>
            <person name="Lang B.F."/>
            <person name="Lipzen A."/>
            <person name="O'Donnell K."/>
            <person name="Pangilinan J."/>
            <person name="Reynolds N."/>
            <person name="Sandor L."/>
            <person name="Smith M.E."/>
            <person name="Tsang A."/>
            <person name="Grigoriev I.V."/>
            <person name="Stajich J.E."/>
            <person name="Spatafora J.W."/>
        </authorList>
    </citation>
    <scope>NUCLEOTIDE SEQUENCE</scope>
    <source>
        <strain evidence="11">RSA 2281</strain>
    </source>
</reference>
<evidence type="ECO:0000256" key="3">
    <source>
        <dbReference type="ARBA" id="ARBA00022448"/>
    </source>
</evidence>
<feature type="transmembrane region" description="Helical" evidence="10">
    <location>
        <begin position="168"/>
        <end position="187"/>
    </location>
</feature>
<dbReference type="Gene3D" id="1.50.40.10">
    <property type="entry name" value="Mitochondrial carrier domain"/>
    <property type="match status" value="1"/>
</dbReference>
<reference evidence="11" key="2">
    <citation type="submission" date="2023-02" db="EMBL/GenBank/DDBJ databases">
        <authorList>
            <consortium name="DOE Joint Genome Institute"/>
            <person name="Mondo S.J."/>
            <person name="Chang Y."/>
            <person name="Wang Y."/>
            <person name="Ahrendt S."/>
            <person name="Andreopoulos W."/>
            <person name="Barry K."/>
            <person name="Beard J."/>
            <person name="Benny G.L."/>
            <person name="Blankenship S."/>
            <person name="Bonito G."/>
            <person name="Cuomo C."/>
            <person name="Desiro A."/>
            <person name="Gervers K.A."/>
            <person name="Hundley H."/>
            <person name="Kuo A."/>
            <person name="LaButti K."/>
            <person name="Lang B.F."/>
            <person name="Lipzen A."/>
            <person name="O'Donnell K."/>
            <person name="Pangilinan J."/>
            <person name="Reynolds N."/>
            <person name="Sandor L."/>
            <person name="Smith M.W."/>
            <person name="Tsang A."/>
            <person name="Grigoriev I.V."/>
            <person name="Stajich J.E."/>
            <person name="Spatafora J.W."/>
        </authorList>
    </citation>
    <scope>NUCLEOTIDE SEQUENCE</scope>
    <source>
        <strain evidence="11">RSA 2281</strain>
    </source>
</reference>
<comment type="subcellular location">
    <subcellularLocation>
        <location evidence="1">Mitochondrion membrane</location>
        <topology evidence="1">Multi-pass membrane protein</topology>
    </subcellularLocation>
</comment>
<evidence type="ECO:0000256" key="7">
    <source>
        <dbReference type="ARBA" id="ARBA00023136"/>
    </source>
</evidence>
<feature type="transmembrane region" description="Helical" evidence="10">
    <location>
        <begin position="65"/>
        <end position="86"/>
    </location>
</feature>
<feature type="repeat" description="Solcar" evidence="8">
    <location>
        <begin position="104"/>
        <end position="193"/>
    </location>
</feature>
<keyword evidence="5 10" id="KW-1133">Transmembrane helix</keyword>
<dbReference type="PANTHER" id="PTHR45758">
    <property type="entry name" value="MITOFERRIN-1-RELATED"/>
    <property type="match status" value="1"/>
</dbReference>
<gene>
    <name evidence="11" type="ORF">BDA99DRAFT_494963</name>
</gene>
<feature type="repeat" description="Solcar" evidence="8">
    <location>
        <begin position="213"/>
        <end position="299"/>
    </location>
</feature>
<dbReference type="EMBL" id="JAIXMP010000002">
    <property type="protein sequence ID" value="KAI9277134.1"/>
    <property type="molecule type" value="Genomic_DNA"/>
</dbReference>
<comment type="caution">
    <text evidence="11">The sequence shown here is derived from an EMBL/GenBank/DDBJ whole genome shotgun (WGS) entry which is preliminary data.</text>
</comment>
<keyword evidence="3 9" id="KW-0813">Transport</keyword>
<evidence type="ECO:0000256" key="10">
    <source>
        <dbReference type="SAM" id="Phobius"/>
    </source>
</evidence>
<keyword evidence="6" id="KW-0496">Mitochondrion</keyword>
<dbReference type="PANTHER" id="PTHR45758:SF3">
    <property type="entry name" value="MITOCHONDRIAL SUBSTRATE CARRIER FAMILY PROTEIN E"/>
    <property type="match status" value="1"/>
</dbReference>
<evidence type="ECO:0000256" key="8">
    <source>
        <dbReference type="PROSITE-ProRule" id="PRU00282"/>
    </source>
</evidence>
<dbReference type="InterPro" id="IPR018108">
    <property type="entry name" value="MCP_transmembrane"/>
</dbReference>
<dbReference type="InterPro" id="IPR023395">
    <property type="entry name" value="MCP_dom_sf"/>
</dbReference>